<gene>
    <name evidence="1" type="ORF">S01H1_24316</name>
</gene>
<dbReference type="AlphaFoldDB" id="X0UXC8"/>
<dbReference type="EMBL" id="BARS01014410">
    <property type="protein sequence ID" value="GAF93105.1"/>
    <property type="molecule type" value="Genomic_DNA"/>
</dbReference>
<feature type="non-terminal residue" evidence="1">
    <location>
        <position position="1"/>
    </location>
</feature>
<comment type="caution">
    <text evidence="1">The sequence shown here is derived from an EMBL/GenBank/DDBJ whole genome shotgun (WGS) entry which is preliminary data.</text>
</comment>
<organism evidence="1">
    <name type="scientific">marine sediment metagenome</name>
    <dbReference type="NCBI Taxonomy" id="412755"/>
    <lineage>
        <taxon>unclassified sequences</taxon>
        <taxon>metagenomes</taxon>
        <taxon>ecological metagenomes</taxon>
    </lineage>
</organism>
<accession>X0UXC8</accession>
<feature type="non-terminal residue" evidence="1">
    <location>
        <position position="68"/>
    </location>
</feature>
<reference evidence="1" key="1">
    <citation type="journal article" date="2014" name="Front. Microbiol.">
        <title>High frequency of phylogenetically diverse reductive dehalogenase-homologous genes in deep subseafloor sedimentary metagenomes.</title>
        <authorList>
            <person name="Kawai M."/>
            <person name="Futagami T."/>
            <person name="Toyoda A."/>
            <person name="Takaki Y."/>
            <person name="Nishi S."/>
            <person name="Hori S."/>
            <person name="Arai W."/>
            <person name="Tsubouchi T."/>
            <person name="Morono Y."/>
            <person name="Uchiyama I."/>
            <person name="Ito T."/>
            <person name="Fujiyama A."/>
            <person name="Inagaki F."/>
            <person name="Takami H."/>
        </authorList>
    </citation>
    <scope>NUCLEOTIDE SEQUENCE</scope>
    <source>
        <strain evidence="1">Expedition CK06-06</strain>
    </source>
</reference>
<name>X0UXC8_9ZZZZ</name>
<proteinExistence type="predicted"/>
<evidence type="ECO:0000313" key="1">
    <source>
        <dbReference type="EMBL" id="GAF93105.1"/>
    </source>
</evidence>
<sequence length="68" mass="8197">FIPFYCCIEKRGSQKPVTIVRILGIKVPIERERAKKKKKEKIKKEKKFDFRALLNKPFLTKVFQFIKK</sequence>
<protein>
    <submittedName>
        <fullName evidence="1">Uncharacterized protein</fullName>
    </submittedName>
</protein>